<feature type="domain" description="VOC" evidence="2">
    <location>
        <begin position="14"/>
        <end position="139"/>
    </location>
</feature>
<dbReference type="AlphaFoldDB" id="B9Z709"/>
<name>B9Z709_9NEIS</name>
<sequence length="177" mass="19781">MWPKDEDCMLNLGKIDHIHVRVTDTTKAIEWYQRVLGLTPDPRYRHMQDEPHGVTMVANPSSTVRLALCEDAESSTAIGAVAFVVSGQEFMEWIDQLAGERVTNREGQTIARDSVYDHHFFCSLSFVDPFGNAFEVVSYDHTWLAGKLKLNGRSNHNGHNPLHGHSGLNGHVPSASE</sequence>
<dbReference type="InterPro" id="IPR029068">
    <property type="entry name" value="Glyas_Bleomycin-R_OHBP_Dase"/>
</dbReference>
<keyword evidence="3" id="KW-0223">Dioxygenase</keyword>
<dbReference type="InterPro" id="IPR004360">
    <property type="entry name" value="Glyas_Fos-R_dOase_dom"/>
</dbReference>
<accession>B9Z709</accession>
<dbReference type="Gene3D" id="3.10.180.10">
    <property type="entry name" value="2,3-Dihydroxybiphenyl 1,2-Dioxygenase, domain 1"/>
    <property type="match status" value="1"/>
</dbReference>
<dbReference type="Proteomes" id="UP000003165">
    <property type="component" value="Unassembled WGS sequence"/>
</dbReference>
<comment type="caution">
    <text evidence="3">The sequence shown here is derived from an EMBL/GenBank/DDBJ whole genome shotgun (WGS) entry which is preliminary data.</text>
</comment>
<dbReference type="PROSITE" id="PS51819">
    <property type="entry name" value="VOC"/>
    <property type="match status" value="1"/>
</dbReference>
<evidence type="ECO:0000313" key="3">
    <source>
        <dbReference type="EMBL" id="EEG07324.1"/>
    </source>
</evidence>
<dbReference type="SUPFAM" id="SSF54593">
    <property type="entry name" value="Glyoxalase/Bleomycin resistance protein/Dihydroxybiphenyl dioxygenase"/>
    <property type="match status" value="1"/>
</dbReference>
<proteinExistence type="predicted"/>
<dbReference type="InterPro" id="IPR037523">
    <property type="entry name" value="VOC_core"/>
</dbReference>
<keyword evidence="3" id="KW-0560">Oxidoreductase</keyword>
<dbReference type="CDD" id="cd06587">
    <property type="entry name" value="VOC"/>
    <property type="match status" value="1"/>
</dbReference>
<gene>
    <name evidence="3" type="ORF">FuraDRAFT_3145</name>
</gene>
<dbReference type="eggNOG" id="COG0346">
    <property type="taxonomic scope" value="Bacteria"/>
</dbReference>
<dbReference type="Pfam" id="PF00903">
    <property type="entry name" value="Glyoxalase"/>
    <property type="match status" value="1"/>
</dbReference>
<dbReference type="GO" id="GO:0051213">
    <property type="term" value="F:dioxygenase activity"/>
    <property type="evidence" value="ECO:0007669"/>
    <property type="project" value="UniProtKB-KW"/>
</dbReference>
<evidence type="ECO:0000256" key="1">
    <source>
        <dbReference type="SAM" id="MobiDB-lite"/>
    </source>
</evidence>
<dbReference type="EMBL" id="ACIS01000009">
    <property type="protein sequence ID" value="EEG07324.1"/>
    <property type="molecule type" value="Genomic_DNA"/>
</dbReference>
<feature type="region of interest" description="Disordered" evidence="1">
    <location>
        <begin position="155"/>
        <end position="177"/>
    </location>
</feature>
<protein>
    <submittedName>
        <fullName evidence="3">Glyoxalase/bleomycin resistance protein/dioxygenase</fullName>
    </submittedName>
</protein>
<evidence type="ECO:0000259" key="2">
    <source>
        <dbReference type="PROSITE" id="PS51819"/>
    </source>
</evidence>
<evidence type="ECO:0000313" key="4">
    <source>
        <dbReference type="Proteomes" id="UP000003165"/>
    </source>
</evidence>
<keyword evidence="4" id="KW-1185">Reference proteome</keyword>
<reference evidence="3 4" key="1">
    <citation type="submission" date="2009-02" db="EMBL/GenBank/DDBJ databases">
        <title>Sequencing of the draft genome and assembly of Lutiella nitroferrum 2002.</title>
        <authorList>
            <consortium name="US DOE Joint Genome Institute (JGI-PGF)"/>
            <person name="Lucas S."/>
            <person name="Copeland A."/>
            <person name="Lapidus A."/>
            <person name="Glavina del Rio T."/>
            <person name="Tice H."/>
            <person name="Bruce D."/>
            <person name="Goodwin L."/>
            <person name="Pitluck S."/>
            <person name="Larimer F."/>
            <person name="Land M.L."/>
            <person name="Hauser L."/>
            <person name="Coates J.D."/>
        </authorList>
    </citation>
    <scope>NUCLEOTIDE SEQUENCE [LARGE SCALE GENOMIC DNA]</scope>
    <source>
        <strain evidence="3 4">2002</strain>
    </source>
</reference>
<organism evidence="3 4">
    <name type="scientific">Pseudogulbenkiania ferrooxidans 2002</name>
    <dbReference type="NCBI Taxonomy" id="279714"/>
    <lineage>
        <taxon>Bacteria</taxon>
        <taxon>Pseudomonadati</taxon>
        <taxon>Pseudomonadota</taxon>
        <taxon>Betaproteobacteria</taxon>
        <taxon>Neisseriales</taxon>
        <taxon>Chromobacteriaceae</taxon>
        <taxon>Pseudogulbenkiania</taxon>
    </lineage>
</organism>